<reference evidence="8 9" key="1">
    <citation type="submission" date="2019-11" db="EMBL/GenBank/DDBJ databases">
        <title>Whole genome sequence of Oryza granulata.</title>
        <authorList>
            <person name="Li W."/>
        </authorList>
    </citation>
    <scope>NUCLEOTIDE SEQUENCE [LARGE SCALE GENOMIC DNA]</scope>
    <source>
        <strain evidence="9">cv. Menghai</strain>
        <tissue evidence="8">Leaf</tissue>
    </source>
</reference>
<proteinExistence type="predicted"/>
<name>A0A6G1EII2_9ORYZ</name>
<evidence type="ECO:0000256" key="1">
    <source>
        <dbReference type="ARBA" id="ARBA00022527"/>
    </source>
</evidence>
<evidence type="ECO:0000256" key="4">
    <source>
        <dbReference type="ARBA" id="ARBA00022777"/>
    </source>
</evidence>
<dbReference type="InterPro" id="IPR011009">
    <property type="entry name" value="Kinase-like_dom_sf"/>
</dbReference>
<dbReference type="GO" id="GO:0004674">
    <property type="term" value="F:protein serine/threonine kinase activity"/>
    <property type="evidence" value="ECO:0007669"/>
    <property type="project" value="UniProtKB-KW"/>
</dbReference>
<keyword evidence="1" id="KW-0723">Serine/threonine-protein kinase</keyword>
<dbReference type="PROSITE" id="PS50011">
    <property type="entry name" value="PROTEIN_KINASE_DOM"/>
    <property type="match status" value="1"/>
</dbReference>
<evidence type="ECO:0000313" key="9">
    <source>
        <dbReference type="Proteomes" id="UP000479710"/>
    </source>
</evidence>
<dbReference type="GO" id="GO:0009506">
    <property type="term" value="C:plasmodesma"/>
    <property type="evidence" value="ECO:0007669"/>
    <property type="project" value="TreeGrafter"/>
</dbReference>
<dbReference type="InterPro" id="IPR001245">
    <property type="entry name" value="Ser-Thr/Tyr_kinase_cat_dom"/>
</dbReference>
<accession>A0A6G1EII2</accession>
<dbReference type="OrthoDB" id="4062651at2759"/>
<dbReference type="GO" id="GO:0004714">
    <property type="term" value="F:transmembrane receptor protein tyrosine kinase activity"/>
    <property type="evidence" value="ECO:0007669"/>
    <property type="project" value="InterPro"/>
</dbReference>
<evidence type="ECO:0000256" key="6">
    <source>
        <dbReference type="PROSITE-ProRule" id="PRU10141"/>
    </source>
</evidence>
<organism evidence="8 9">
    <name type="scientific">Oryza meyeriana var. granulata</name>
    <dbReference type="NCBI Taxonomy" id="110450"/>
    <lineage>
        <taxon>Eukaryota</taxon>
        <taxon>Viridiplantae</taxon>
        <taxon>Streptophyta</taxon>
        <taxon>Embryophyta</taxon>
        <taxon>Tracheophyta</taxon>
        <taxon>Spermatophyta</taxon>
        <taxon>Magnoliopsida</taxon>
        <taxon>Liliopsida</taxon>
        <taxon>Poales</taxon>
        <taxon>Poaceae</taxon>
        <taxon>BOP clade</taxon>
        <taxon>Oryzoideae</taxon>
        <taxon>Oryzeae</taxon>
        <taxon>Oryzinae</taxon>
        <taxon>Oryza</taxon>
        <taxon>Oryza meyeriana</taxon>
    </lineage>
</organism>
<dbReference type="GO" id="GO:0005886">
    <property type="term" value="C:plasma membrane"/>
    <property type="evidence" value="ECO:0007669"/>
    <property type="project" value="TreeGrafter"/>
</dbReference>
<comment type="caution">
    <text evidence="8">The sequence shown here is derived from an EMBL/GenBank/DDBJ whole genome shotgun (WGS) entry which is preliminary data.</text>
</comment>
<evidence type="ECO:0000313" key="8">
    <source>
        <dbReference type="EMBL" id="KAF0924559.1"/>
    </source>
</evidence>
<dbReference type="SUPFAM" id="SSF56112">
    <property type="entry name" value="Protein kinase-like (PK-like)"/>
    <property type="match status" value="1"/>
</dbReference>
<dbReference type="PROSITE" id="PS00107">
    <property type="entry name" value="PROTEIN_KINASE_ATP"/>
    <property type="match status" value="1"/>
</dbReference>
<keyword evidence="3 6" id="KW-0547">Nucleotide-binding</keyword>
<gene>
    <name evidence="8" type="ORF">E2562_010198</name>
</gene>
<evidence type="ECO:0000256" key="5">
    <source>
        <dbReference type="ARBA" id="ARBA00022840"/>
    </source>
</evidence>
<dbReference type="Gene3D" id="1.10.510.10">
    <property type="entry name" value="Transferase(Phosphotransferase) domain 1"/>
    <property type="match status" value="1"/>
</dbReference>
<dbReference type="EMBL" id="SPHZ02000003">
    <property type="protein sequence ID" value="KAF0924559.1"/>
    <property type="molecule type" value="Genomic_DNA"/>
</dbReference>
<evidence type="ECO:0000256" key="2">
    <source>
        <dbReference type="ARBA" id="ARBA00022679"/>
    </source>
</evidence>
<dbReference type="PANTHER" id="PTHR27003:SF460">
    <property type="entry name" value="RECEPTOR-LIKE PROTEIN KINASE FERONIA"/>
    <property type="match status" value="1"/>
</dbReference>
<sequence length="259" mass="28762">MLPAMVADNFAGSTQFHLRCGATSTASDSDGRTWKGDANSKIAVDGCFFLRLYFYPSAYGDYSAADALFSVTAGTLVLLNDFNPLQEATKNFDEAFLLGKGGFGNVYLGELDGGKKVAIKRGNPLSHQGIHQFQNEIEILSKLHHRHLVSLIGYCEDKDEMILVYDYMANGTLREHLYNSQKQPLSWEQRLEICIGATLGMHYLHTGAKQTIIHRDVKTTDILLDDKWVVKVSDFGLSKFSIDVDNTHKGEAIYGGKDN</sequence>
<feature type="domain" description="Protein kinase" evidence="7">
    <location>
        <begin position="92"/>
        <end position="259"/>
    </location>
</feature>
<feature type="binding site" evidence="6">
    <location>
        <position position="120"/>
    </location>
    <ligand>
        <name>ATP</name>
        <dbReference type="ChEBI" id="CHEBI:30616"/>
    </ligand>
</feature>
<dbReference type="FunFam" id="3.30.200.20:FF:000039">
    <property type="entry name" value="receptor-like protein kinase FERONIA"/>
    <property type="match status" value="1"/>
</dbReference>
<dbReference type="InterPro" id="IPR017441">
    <property type="entry name" value="Protein_kinase_ATP_BS"/>
</dbReference>
<dbReference type="InterPro" id="IPR045272">
    <property type="entry name" value="ANXUR1/2-like"/>
</dbReference>
<keyword evidence="4" id="KW-0418">Kinase</keyword>
<keyword evidence="5 6" id="KW-0067">ATP-binding</keyword>
<dbReference type="InterPro" id="IPR000719">
    <property type="entry name" value="Prot_kinase_dom"/>
</dbReference>
<dbReference type="AlphaFoldDB" id="A0A6G1EII2"/>
<dbReference type="Pfam" id="PF07714">
    <property type="entry name" value="PK_Tyr_Ser-Thr"/>
    <property type="match status" value="1"/>
</dbReference>
<protein>
    <recommendedName>
        <fullName evidence="7">Protein kinase domain-containing protein</fullName>
    </recommendedName>
</protein>
<dbReference type="Proteomes" id="UP000479710">
    <property type="component" value="Unassembled WGS sequence"/>
</dbReference>
<keyword evidence="2" id="KW-0808">Transferase</keyword>
<evidence type="ECO:0000256" key="3">
    <source>
        <dbReference type="ARBA" id="ARBA00022741"/>
    </source>
</evidence>
<dbReference type="PANTHER" id="PTHR27003">
    <property type="entry name" value="OS07G0166700 PROTEIN"/>
    <property type="match status" value="1"/>
</dbReference>
<evidence type="ECO:0000259" key="7">
    <source>
        <dbReference type="PROSITE" id="PS50011"/>
    </source>
</evidence>
<dbReference type="GO" id="GO:0005524">
    <property type="term" value="F:ATP binding"/>
    <property type="evidence" value="ECO:0007669"/>
    <property type="project" value="UniProtKB-UniRule"/>
</dbReference>
<dbReference type="Gene3D" id="3.30.200.20">
    <property type="entry name" value="Phosphorylase Kinase, domain 1"/>
    <property type="match status" value="1"/>
</dbReference>
<keyword evidence="9" id="KW-1185">Reference proteome</keyword>